<dbReference type="InterPro" id="IPR001849">
    <property type="entry name" value="PH_domain"/>
</dbReference>
<evidence type="ECO:0000256" key="3">
    <source>
        <dbReference type="PROSITE-ProRule" id="PRU00288"/>
    </source>
</evidence>
<dbReference type="SUPFAM" id="SSF50044">
    <property type="entry name" value="SH3-domain"/>
    <property type="match status" value="1"/>
</dbReference>
<dbReference type="PANTHER" id="PTHR45854">
    <property type="entry name" value="ASAP FAMILY MEMBER"/>
    <property type="match status" value="1"/>
</dbReference>
<dbReference type="InterPro" id="IPR036028">
    <property type="entry name" value="SH3-like_dom_sf"/>
</dbReference>
<keyword evidence="3" id="KW-0862">Zinc</keyword>
<dbReference type="Gene3D" id="1.10.220.150">
    <property type="entry name" value="Arf GTPase activating protein"/>
    <property type="match status" value="1"/>
</dbReference>
<sequence length="1279" mass="140430">MCMASTSNNGSNGLLASFITSVRADLDSPVTSNFGNRIAEYRNQAQHLSEQIEGDAAEFERLRRISKDLEDAMNTVAKQLLAFAQVAKELAEKWTSRSENENDSDAAIALLKMELFLRGKAELASGQLRNWHNNMTHPLDLLVAAPNDFRTKTVDKACRDYESRFLKAETEARKAAKQLGYTRSQLNHGELAEQLSRERLLVQYELCKFLLGMDSIEDKRGPQLLRHFMELFRNENEYYAERLKMNEHFRRDLEKLQERISSRSAARCQQRNALFDLKTRLETSSDVVRSASNRRQSNRIDSCNRGSRLSGIGIGGGTSAVSVTFGSLVGTDNESFSDYSTGPGSSSASELNLSGFLYKRSNKKLHKQWQKRRCRIFDGHFWLSHSDENIPPAKLDLLISDCKPSLDDPKTFDLYCRDRTYHLQAESETDAKRWMLALKQEIGRVKAKMLSAETPQSADEKVCSVERIERKLCVSALRRLPGNMECADCSSTEDVQWLSNVGALVCIACSGVHREMGVHVSRIQSLDLDVISSVEFLVPLATGNAAINRLFEYEESLCAQWKPRAGCTRADRQRFIQFKYRDRCYVQKVEVADALFCDATRELDVEKAYRALLSPYLTALPFESYGPFHQMIQNGKPMALPIAQLVVQLRIELPGLEAMLTDCINNGNVDLLTILLNSQSLKSASGGGISLKPLETLAIKLGQQKIADMLRSAQSTERSLFNQVTIPSCLIISTPDSGSLSRSSSSVSPLPRPSPDPGGDAPARIISSSPPVNVLMRNGTTIAVSRGSTHISSGGSFRANRSLSPTEAFTSRRSSSYAPLTGSQAGGSSSPFKGTTFGKRVTQDETPLGSCVSYTIQLHSSSSTLDDNPELNKIEPSPKVAEERLHLAVCSTDTLNKESVQQPTEKISSTLETVITAPPSSLTNPQANTPTTMPNYYARAPGSLKLASDRDAILSSRSGDDLRLHSSTPLGHVPALPSQPKPKLYHRSSSEYNQPLPNVGALRDLHEQKMASRSSTHRRTSPVSKSESLSGSAVCGTASNSMSTSFATASTSTSLDPIPLAAESEKEDTSAMKDAESRVNKASKAVTERQEKILSRAGKNETLRTASGSGSVDEGANKSVAFTSFESARASFMTPSELARFSANVASGGDSLQFHKKTNSSDGVISTHRTPASSTITKLTRTAPPPPVGQITKLKPPIPAPRRQTGVNEHSQKECVRRCRALYDCSADNPDELSFRQGDIIIVSKERIAGENDTWMEGYLASDPQRKGVFPITFVTFQS</sequence>
<feature type="compositionally biased region" description="Polar residues" evidence="4">
    <location>
        <begin position="786"/>
        <end position="833"/>
    </location>
</feature>
<dbReference type="InterPro" id="IPR043593">
    <property type="entry name" value="ASAP"/>
</dbReference>
<dbReference type="InterPro" id="IPR001452">
    <property type="entry name" value="SH3_domain"/>
</dbReference>
<feature type="region of interest" description="Disordered" evidence="4">
    <location>
        <begin position="1049"/>
        <end position="1115"/>
    </location>
</feature>
<feature type="region of interest" description="Disordered" evidence="4">
    <location>
        <begin position="958"/>
        <end position="1037"/>
    </location>
</feature>
<feature type="region of interest" description="Disordered" evidence="4">
    <location>
        <begin position="1157"/>
        <end position="1211"/>
    </location>
</feature>
<dbReference type="Pfam" id="PF00169">
    <property type="entry name" value="PH"/>
    <property type="match status" value="1"/>
</dbReference>
<dbReference type="SUPFAM" id="SSF57863">
    <property type="entry name" value="ArfGap/RecO-like zinc finger"/>
    <property type="match status" value="1"/>
</dbReference>
<feature type="compositionally biased region" description="Basic and acidic residues" evidence="4">
    <location>
        <begin position="1063"/>
        <end position="1079"/>
    </location>
</feature>
<dbReference type="Pfam" id="PF01412">
    <property type="entry name" value="ArfGap"/>
    <property type="match status" value="1"/>
</dbReference>
<dbReference type="Proteomes" id="UP000031036">
    <property type="component" value="Unassembled WGS sequence"/>
</dbReference>
<dbReference type="GO" id="GO:0008270">
    <property type="term" value="F:zinc ion binding"/>
    <property type="evidence" value="ECO:0007669"/>
    <property type="project" value="UniProtKB-KW"/>
</dbReference>
<dbReference type="InterPro" id="IPR035836">
    <property type="entry name" value="ASAP1-like_SH3"/>
</dbReference>
<keyword evidence="3" id="KW-0863">Zinc-finger</keyword>
<evidence type="ECO:0000256" key="1">
    <source>
        <dbReference type="ARBA" id="ARBA00022443"/>
    </source>
</evidence>
<feature type="compositionally biased region" description="Basic and acidic residues" evidence="4">
    <location>
        <begin position="1086"/>
        <end position="1102"/>
    </location>
</feature>
<dbReference type="EMBL" id="JPKZ01003189">
    <property type="protein sequence ID" value="KHN72830.1"/>
    <property type="molecule type" value="Genomic_DNA"/>
</dbReference>
<dbReference type="InterPro" id="IPR037278">
    <property type="entry name" value="ARFGAP/RecO"/>
</dbReference>
<dbReference type="InterPro" id="IPR027267">
    <property type="entry name" value="AH/BAR_dom_sf"/>
</dbReference>
<evidence type="ECO:0000256" key="2">
    <source>
        <dbReference type="PROSITE-ProRule" id="PRU00192"/>
    </source>
</evidence>
<keyword evidence="1 2" id="KW-0728">SH3 domain</keyword>
<dbReference type="PROSITE" id="PS50003">
    <property type="entry name" value="PH_DOMAIN"/>
    <property type="match status" value="1"/>
</dbReference>
<dbReference type="Gene3D" id="1.20.1270.60">
    <property type="entry name" value="Arfaptin homology (AH) domain/BAR domain"/>
    <property type="match status" value="1"/>
</dbReference>
<dbReference type="SMART" id="SM00105">
    <property type="entry name" value="ArfGap"/>
    <property type="match status" value="1"/>
</dbReference>
<dbReference type="InterPro" id="IPR001164">
    <property type="entry name" value="ArfGAP_dom"/>
</dbReference>
<dbReference type="SMART" id="SM00233">
    <property type="entry name" value="PH"/>
    <property type="match status" value="1"/>
</dbReference>
<dbReference type="GO" id="GO:0005096">
    <property type="term" value="F:GTPase activator activity"/>
    <property type="evidence" value="ECO:0007669"/>
    <property type="project" value="InterPro"/>
</dbReference>
<dbReference type="SMART" id="SM00326">
    <property type="entry name" value="SH3"/>
    <property type="match status" value="1"/>
</dbReference>
<feature type="domain" description="PH" evidence="6">
    <location>
        <begin position="350"/>
        <end position="443"/>
    </location>
</feature>
<reference evidence="8 9" key="1">
    <citation type="submission" date="2014-11" db="EMBL/GenBank/DDBJ databases">
        <title>Genetic blueprint of the zoonotic pathogen Toxocara canis.</title>
        <authorList>
            <person name="Zhu X.-Q."/>
            <person name="Korhonen P.K."/>
            <person name="Cai H."/>
            <person name="Young N.D."/>
            <person name="Nejsum P."/>
            <person name="von Samson-Himmelstjerna G."/>
            <person name="Boag P.R."/>
            <person name="Tan P."/>
            <person name="Li Q."/>
            <person name="Min J."/>
            <person name="Yang Y."/>
            <person name="Wang X."/>
            <person name="Fang X."/>
            <person name="Hall R.S."/>
            <person name="Hofmann A."/>
            <person name="Sternberg P.W."/>
            <person name="Jex A.R."/>
            <person name="Gasser R.B."/>
        </authorList>
    </citation>
    <scope>NUCLEOTIDE SEQUENCE [LARGE SCALE GENOMIC DNA]</scope>
    <source>
        <strain evidence="8">PN_DK_2014</strain>
    </source>
</reference>
<dbReference type="AlphaFoldDB" id="A0A0B2UVI4"/>
<accession>A0A0B2UVI4</accession>
<dbReference type="SUPFAM" id="SSF50729">
    <property type="entry name" value="PH domain-like"/>
    <property type="match status" value="1"/>
</dbReference>
<protein>
    <submittedName>
        <fullName evidence="8">Arf-GAP with SH3 domain, ANK repeat and PH domain-containing protein 1</fullName>
    </submittedName>
</protein>
<dbReference type="InterPro" id="IPR038508">
    <property type="entry name" value="ArfGAP_dom_sf"/>
</dbReference>
<feature type="region of interest" description="Disordered" evidence="4">
    <location>
        <begin position="735"/>
        <end position="772"/>
    </location>
</feature>
<dbReference type="PROSITE" id="PS50002">
    <property type="entry name" value="SH3"/>
    <property type="match status" value="1"/>
</dbReference>
<evidence type="ECO:0000259" key="7">
    <source>
        <dbReference type="PROSITE" id="PS50115"/>
    </source>
</evidence>
<comment type="caution">
    <text evidence="8">The sequence shown here is derived from an EMBL/GenBank/DDBJ whole genome shotgun (WGS) entry which is preliminary data.</text>
</comment>
<dbReference type="STRING" id="6265.A0A0B2UVI4"/>
<organism evidence="8 9">
    <name type="scientific">Toxocara canis</name>
    <name type="common">Canine roundworm</name>
    <dbReference type="NCBI Taxonomy" id="6265"/>
    <lineage>
        <taxon>Eukaryota</taxon>
        <taxon>Metazoa</taxon>
        <taxon>Ecdysozoa</taxon>
        <taxon>Nematoda</taxon>
        <taxon>Chromadorea</taxon>
        <taxon>Rhabditida</taxon>
        <taxon>Spirurina</taxon>
        <taxon>Ascaridomorpha</taxon>
        <taxon>Ascaridoidea</taxon>
        <taxon>Toxocaridae</taxon>
        <taxon>Toxocara</taxon>
    </lineage>
</organism>
<evidence type="ECO:0000256" key="4">
    <source>
        <dbReference type="SAM" id="MobiDB-lite"/>
    </source>
</evidence>
<feature type="compositionally biased region" description="Polar residues" evidence="4">
    <location>
        <begin position="1160"/>
        <end position="1180"/>
    </location>
</feature>
<evidence type="ECO:0000313" key="9">
    <source>
        <dbReference type="Proteomes" id="UP000031036"/>
    </source>
</evidence>
<feature type="region of interest" description="Disordered" evidence="4">
    <location>
        <begin position="786"/>
        <end position="843"/>
    </location>
</feature>
<feature type="domain" description="Arf-GAP" evidence="7">
    <location>
        <begin position="471"/>
        <end position="593"/>
    </location>
</feature>
<dbReference type="CDD" id="cd11821">
    <property type="entry name" value="SH3_ASAP"/>
    <property type="match status" value="1"/>
</dbReference>
<evidence type="ECO:0000259" key="6">
    <source>
        <dbReference type="PROSITE" id="PS50003"/>
    </source>
</evidence>
<dbReference type="Gene3D" id="2.30.29.30">
    <property type="entry name" value="Pleckstrin-homology domain (PH domain)/Phosphotyrosine-binding domain (PTB)"/>
    <property type="match status" value="1"/>
</dbReference>
<gene>
    <name evidence="8" type="primary">ASAP1</name>
    <name evidence="8" type="ORF">Tcan_03897</name>
</gene>
<dbReference type="Gene3D" id="2.30.30.40">
    <property type="entry name" value="SH3 Domains"/>
    <property type="match status" value="1"/>
</dbReference>
<dbReference type="InterPro" id="IPR011993">
    <property type="entry name" value="PH-like_dom_sf"/>
</dbReference>
<keyword evidence="9" id="KW-1185">Reference proteome</keyword>
<evidence type="ECO:0000259" key="5">
    <source>
        <dbReference type="PROSITE" id="PS50002"/>
    </source>
</evidence>
<feature type="domain" description="SH3" evidence="5">
    <location>
        <begin position="1214"/>
        <end position="1279"/>
    </location>
</feature>
<dbReference type="PANTHER" id="PTHR45854:SF3">
    <property type="entry name" value="ARFGAP WITH SH3 DOMAIN, ANK REPEAT AND PH DOMAIN-CONTAINING PROTEIN"/>
    <property type="match status" value="1"/>
</dbReference>
<proteinExistence type="predicted"/>
<name>A0A0B2UVI4_TOXCA</name>
<dbReference type="OMA" id="WXTSSAK"/>
<dbReference type="PROSITE" id="PS50115">
    <property type="entry name" value="ARFGAP"/>
    <property type="match status" value="1"/>
</dbReference>
<evidence type="ECO:0000313" key="8">
    <source>
        <dbReference type="EMBL" id="KHN72830.1"/>
    </source>
</evidence>
<dbReference type="Pfam" id="PF14604">
    <property type="entry name" value="SH3_9"/>
    <property type="match status" value="1"/>
</dbReference>
<dbReference type="PRINTS" id="PR00405">
    <property type="entry name" value="REVINTRACTNG"/>
</dbReference>
<dbReference type="SUPFAM" id="SSF103657">
    <property type="entry name" value="BAR/IMD domain-like"/>
    <property type="match status" value="1"/>
</dbReference>
<dbReference type="OrthoDB" id="5868361at2759"/>
<keyword evidence="3" id="KW-0479">Metal-binding</keyword>
<feature type="compositionally biased region" description="Low complexity" evidence="4">
    <location>
        <begin position="735"/>
        <end position="749"/>
    </location>
</feature>
<feature type="compositionally biased region" description="Polar residues" evidence="4">
    <location>
        <begin position="1021"/>
        <end position="1031"/>
    </location>
</feature>